<comment type="caution">
    <text evidence="1">The sequence shown here is derived from an EMBL/GenBank/DDBJ whole genome shotgun (WGS) entry which is preliminary data.</text>
</comment>
<keyword evidence="2" id="KW-1185">Reference proteome</keyword>
<name>A0A8J4SJY2_9TREM</name>
<sequence length="113" mass="13164">MQQSYGGIRSHVGLSKRRRRVHHVEFNDEKLAQRPQPQYKWSYLENAMLKNMATNLFRPSETQKELYTEMTPVFPNKSSEAIRNVSNTCPGIHLNSQHCKLATLPSRHNPAFR</sequence>
<gene>
    <name evidence="1" type="ORF">PHET_11754</name>
</gene>
<proteinExistence type="predicted"/>
<reference evidence="1" key="1">
    <citation type="submission" date="2019-05" db="EMBL/GenBank/DDBJ databases">
        <title>Annotation for the trematode Paragonimus heterotremus.</title>
        <authorList>
            <person name="Choi Y.-J."/>
        </authorList>
    </citation>
    <scope>NUCLEOTIDE SEQUENCE</scope>
    <source>
        <strain evidence="1">LC</strain>
    </source>
</reference>
<dbReference type="Proteomes" id="UP000748531">
    <property type="component" value="Unassembled WGS sequence"/>
</dbReference>
<dbReference type="AlphaFoldDB" id="A0A8J4SJY2"/>
<organism evidence="1 2">
    <name type="scientific">Paragonimus heterotremus</name>
    <dbReference type="NCBI Taxonomy" id="100268"/>
    <lineage>
        <taxon>Eukaryota</taxon>
        <taxon>Metazoa</taxon>
        <taxon>Spiralia</taxon>
        <taxon>Lophotrochozoa</taxon>
        <taxon>Platyhelminthes</taxon>
        <taxon>Trematoda</taxon>
        <taxon>Digenea</taxon>
        <taxon>Plagiorchiida</taxon>
        <taxon>Troglotremata</taxon>
        <taxon>Troglotrematidae</taxon>
        <taxon>Paragonimus</taxon>
    </lineage>
</organism>
<accession>A0A8J4SJY2</accession>
<evidence type="ECO:0000313" key="1">
    <source>
        <dbReference type="EMBL" id="KAF5394352.1"/>
    </source>
</evidence>
<evidence type="ECO:0000313" key="2">
    <source>
        <dbReference type="Proteomes" id="UP000748531"/>
    </source>
</evidence>
<dbReference type="EMBL" id="LUCH01018875">
    <property type="protein sequence ID" value="KAF5394352.1"/>
    <property type="molecule type" value="Genomic_DNA"/>
</dbReference>
<protein>
    <submittedName>
        <fullName evidence="1">Uncharacterized protein</fullName>
    </submittedName>
</protein>